<evidence type="ECO:0000256" key="5">
    <source>
        <dbReference type="ARBA" id="ARBA00023049"/>
    </source>
</evidence>
<keyword evidence="7" id="KW-0812">Transmembrane</keyword>
<evidence type="ECO:0000256" key="6">
    <source>
        <dbReference type="RuleBase" id="RU003983"/>
    </source>
</evidence>
<dbReference type="Gene3D" id="3.30.2010.10">
    <property type="entry name" value="Metalloproteases ('zincins'), catalytic domain"/>
    <property type="match status" value="1"/>
</dbReference>
<dbReference type="RefSeq" id="WP_245820411.1">
    <property type="nucleotide sequence ID" value="NZ_FXZK01000001.1"/>
</dbReference>
<comment type="cofactor">
    <cofactor evidence="6">
        <name>Zn(2+)</name>
        <dbReference type="ChEBI" id="CHEBI:29105"/>
    </cofactor>
    <text evidence="6">Binds 1 zinc ion per subunit.</text>
</comment>
<evidence type="ECO:0000256" key="2">
    <source>
        <dbReference type="ARBA" id="ARBA00022723"/>
    </source>
</evidence>
<keyword evidence="3 6" id="KW-0378">Hydrolase</keyword>
<evidence type="ECO:0000259" key="9">
    <source>
        <dbReference type="Pfam" id="PF23368"/>
    </source>
</evidence>
<keyword evidence="7" id="KW-0472">Membrane</keyword>
<dbReference type="GO" id="GO:0046872">
    <property type="term" value="F:metal ion binding"/>
    <property type="evidence" value="ECO:0007669"/>
    <property type="project" value="UniProtKB-KW"/>
</dbReference>
<evidence type="ECO:0000256" key="3">
    <source>
        <dbReference type="ARBA" id="ARBA00022801"/>
    </source>
</evidence>
<dbReference type="InterPro" id="IPR051156">
    <property type="entry name" value="Mito/Outer_Membr_Metalloprot"/>
</dbReference>
<comment type="similarity">
    <text evidence="6">Belongs to the peptidase M48 family.</text>
</comment>
<evidence type="ECO:0000256" key="7">
    <source>
        <dbReference type="SAM" id="Phobius"/>
    </source>
</evidence>
<dbReference type="GO" id="GO:0004222">
    <property type="term" value="F:metalloendopeptidase activity"/>
    <property type="evidence" value="ECO:0007669"/>
    <property type="project" value="InterPro"/>
</dbReference>
<protein>
    <submittedName>
        <fullName evidence="10">Metalloprotease LoiP</fullName>
        <ecNumber evidence="10">3.4.24.-</ecNumber>
    </submittedName>
</protein>
<dbReference type="Proteomes" id="UP000201613">
    <property type="component" value="Unassembled WGS sequence"/>
</dbReference>
<evidence type="ECO:0000313" key="11">
    <source>
        <dbReference type="Proteomes" id="UP000201613"/>
    </source>
</evidence>
<dbReference type="Pfam" id="PF23368">
    <property type="entry name" value="DUF7092"/>
    <property type="match status" value="1"/>
</dbReference>
<evidence type="ECO:0000256" key="1">
    <source>
        <dbReference type="ARBA" id="ARBA00022670"/>
    </source>
</evidence>
<dbReference type="GO" id="GO:0051603">
    <property type="term" value="P:proteolysis involved in protein catabolic process"/>
    <property type="evidence" value="ECO:0007669"/>
    <property type="project" value="TreeGrafter"/>
</dbReference>
<keyword evidence="7" id="KW-1133">Transmembrane helix</keyword>
<dbReference type="AlphaFoldDB" id="A0A238LA22"/>
<feature type="domain" description="Peptidase M48" evidence="8">
    <location>
        <begin position="193"/>
        <end position="350"/>
    </location>
</feature>
<proteinExistence type="inferred from homology"/>
<dbReference type="PANTHER" id="PTHR22726">
    <property type="entry name" value="METALLOENDOPEPTIDASE OMA1"/>
    <property type="match status" value="1"/>
</dbReference>
<dbReference type="Pfam" id="PF01435">
    <property type="entry name" value="Peptidase_M48"/>
    <property type="match status" value="1"/>
</dbReference>
<dbReference type="InterPro" id="IPR055518">
    <property type="entry name" value="DUF7092"/>
</dbReference>
<feature type="domain" description="DUF7092" evidence="9">
    <location>
        <begin position="19"/>
        <end position="86"/>
    </location>
</feature>
<dbReference type="EMBL" id="FXZK01000001">
    <property type="protein sequence ID" value="SMY06451.1"/>
    <property type="molecule type" value="Genomic_DNA"/>
</dbReference>
<evidence type="ECO:0000313" key="10">
    <source>
        <dbReference type="EMBL" id="SMY06451.1"/>
    </source>
</evidence>
<keyword evidence="4 6" id="KW-0862">Zinc</keyword>
<dbReference type="GO" id="GO:0016020">
    <property type="term" value="C:membrane"/>
    <property type="evidence" value="ECO:0007669"/>
    <property type="project" value="TreeGrafter"/>
</dbReference>
<name>A0A238LA22_9RHOB</name>
<feature type="transmembrane region" description="Helical" evidence="7">
    <location>
        <begin position="114"/>
        <end position="137"/>
    </location>
</feature>
<evidence type="ECO:0000259" key="8">
    <source>
        <dbReference type="Pfam" id="PF01435"/>
    </source>
</evidence>
<keyword evidence="5 6" id="KW-0482">Metalloprotease</keyword>
<keyword evidence="2" id="KW-0479">Metal-binding</keyword>
<sequence>MTERTIIAVGSRAAPYHANGRLFDGQSPVAQPVALSFDDAAKTLVIATDEGDIAHQWPFESLRRVPGAAADQLVVSSTDAGDARLHMPGGDARLIRTRAPKLDRRHLRVRRGRLAGLVVAAVAAVALMLAVLVPALADRLANYLPPEGEAALGEATLAQVRNALGDALMGPLPMCDGPEGLEALAALQDRLSPEADVTVRVLDHPMVNAFALPGGVVILFDGLIQTADSAEEVAAVLAHETGHVVARDPTRTALRSAGSIGVLDLLFGDFAGGAMVLFLTERIISASYTQEAEAAADSYAHEALARASISPAAIATLFERIKAERGDADPIVQHFLAHPAMADRIEAARAAVPEGQRTEPALSDAAWAGLRAICD</sequence>
<gene>
    <name evidence="10" type="primary">loiP_1</name>
    <name evidence="10" type="ORF">LOM8899_00576</name>
</gene>
<organism evidence="10 11">
    <name type="scientific">Flavimaricola marinus</name>
    <dbReference type="NCBI Taxonomy" id="1819565"/>
    <lineage>
        <taxon>Bacteria</taxon>
        <taxon>Pseudomonadati</taxon>
        <taxon>Pseudomonadota</taxon>
        <taxon>Alphaproteobacteria</taxon>
        <taxon>Rhodobacterales</taxon>
        <taxon>Paracoccaceae</taxon>
        <taxon>Flavimaricola</taxon>
    </lineage>
</organism>
<dbReference type="EC" id="3.4.24.-" evidence="10"/>
<dbReference type="PANTHER" id="PTHR22726:SF1">
    <property type="entry name" value="METALLOENDOPEPTIDASE OMA1, MITOCHONDRIAL"/>
    <property type="match status" value="1"/>
</dbReference>
<evidence type="ECO:0000256" key="4">
    <source>
        <dbReference type="ARBA" id="ARBA00022833"/>
    </source>
</evidence>
<reference evidence="11" key="1">
    <citation type="submission" date="2017-05" db="EMBL/GenBank/DDBJ databases">
        <authorList>
            <person name="Rodrigo-Torres L."/>
            <person name="Arahal R. D."/>
            <person name="Lucena T."/>
        </authorList>
    </citation>
    <scope>NUCLEOTIDE SEQUENCE [LARGE SCALE GENOMIC DNA]</scope>
    <source>
        <strain evidence="11">CECT 8899</strain>
    </source>
</reference>
<dbReference type="CDD" id="cd07332">
    <property type="entry name" value="M48C_Oma1_like"/>
    <property type="match status" value="1"/>
</dbReference>
<dbReference type="InterPro" id="IPR001915">
    <property type="entry name" value="Peptidase_M48"/>
</dbReference>
<keyword evidence="11" id="KW-1185">Reference proteome</keyword>
<keyword evidence="1 6" id="KW-0645">Protease</keyword>
<accession>A0A238LA22</accession>